<evidence type="ECO:0000256" key="1">
    <source>
        <dbReference type="SAM" id="Phobius"/>
    </source>
</evidence>
<sequence>MSRAVAAFEAVGAVVAVIVAVVCWNVGVDVYRYAAVPDGAPAYTSTQYSGSWITIATVCVVVAGLLVVDAVRRWSWVRSHTR</sequence>
<keyword evidence="1" id="KW-1133">Transmembrane helix</keyword>
<keyword evidence="1" id="KW-0472">Membrane</keyword>
<reference evidence="2 3" key="1">
    <citation type="submission" date="2016-03" db="EMBL/GenBank/DDBJ databases">
        <title>Genome sequence of Rhodococcus kyotonensis KB10.</title>
        <authorList>
            <person name="Jeong H."/>
            <person name="Hong C.E."/>
            <person name="Jo S.H."/>
            <person name="Park J.M."/>
        </authorList>
    </citation>
    <scope>NUCLEOTIDE SEQUENCE [LARGE SCALE GENOMIC DNA]</scope>
    <source>
        <strain evidence="2 3">KB10</strain>
    </source>
</reference>
<dbReference type="Proteomes" id="UP000077519">
    <property type="component" value="Unassembled WGS sequence"/>
</dbReference>
<dbReference type="AlphaFoldDB" id="A0A177YCA5"/>
<evidence type="ECO:0000313" key="3">
    <source>
        <dbReference type="Proteomes" id="UP000077519"/>
    </source>
</evidence>
<keyword evidence="1" id="KW-0812">Transmembrane</keyword>
<feature type="transmembrane region" description="Helical" evidence="1">
    <location>
        <begin position="7"/>
        <end position="28"/>
    </location>
</feature>
<gene>
    <name evidence="2" type="ORF">A3K89_23765</name>
</gene>
<dbReference type="EMBL" id="LVHI01000020">
    <property type="protein sequence ID" value="OAK53163.1"/>
    <property type="molecule type" value="Genomic_DNA"/>
</dbReference>
<feature type="transmembrane region" description="Helical" evidence="1">
    <location>
        <begin position="48"/>
        <end position="68"/>
    </location>
</feature>
<keyword evidence="3" id="KW-1185">Reference proteome</keyword>
<dbReference type="RefSeq" id="WP_068427441.1">
    <property type="nucleotide sequence ID" value="NZ_LVHI01000020.1"/>
</dbReference>
<accession>A0A177YCA5</accession>
<proteinExistence type="predicted"/>
<protein>
    <submittedName>
        <fullName evidence="2">Uncharacterized protein</fullName>
    </submittedName>
</protein>
<evidence type="ECO:0000313" key="2">
    <source>
        <dbReference type="EMBL" id="OAK53163.1"/>
    </source>
</evidence>
<comment type="caution">
    <text evidence="2">The sequence shown here is derived from an EMBL/GenBank/DDBJ whole genome shotgun (WGS) entry which is preliminary data.</text>
</comment>
<organism evidence="2 3">
    <name type="scientific">Rhodococcoides kyotonense</name>
    <dbReference type="NCBI Taxonomy" id="398843"/>
    <lineage>
        <taxon>Bacteria</taxon>
        <taxon>Bacillati</taxon>
        <taxon>Actinomycetota</taxon>
        <taxon>Actinomycetes</taxon>
        <taxon>Mycobacteriales</taxon>
        <taxon>Nocardiaceae</taxon>
        <taxon>Rhodococcoides</taxon>
    </lineage>
</organism>
<name>A0A177YCA5_9NOCA</name>